<dbReference type="SUPFAM" id="SSF49562">
    <property type="entry name" value="C2 domain (Calcium/lipid-binding domain, CaLB)"/>
    <property type="match status" value="1"/>
</dbReference>
<dbReference type="InterPro" id="IPR021656">
    <property type="entry name" value="C2-C2_1"/>
</dbReference>
<evidence type="ECO:0000313" key="2">
    <source>
        <dbReference type="WBParaSite" id="maker-PairedContig_201-snap-gene-0.12-mRNA-1"/>
    </source>
</evidence>
<organism evidence="2">
    <name type="scientific">Wuchereria bancrofti</name>
    <dbReference type="NCBI Taxonomy" id="6293"/>
    <lineage>
        <taxon>Eukaryota</taxon>
        <taxon>Metazoa</taxon>
        <taxon>Ecdysozoa</taxon>
        <taxon>Nematoda</taxon>
        <taxon>Chromadorea</taxon>
        <taxon>Rhabditida</taxon>
        <taxon>Spirurina</taxon>
        <taxon>Spiruromorpha</taxon>
        <taxon>Filarioidea</taxon>
        <taxon>Onchocercidae</taxon>
        <taxon>Wuchereria</taxon>
    </lineage>
</organism>
<sequence>MNEQEMETNEMMLHLSRIVLSSNGMAQIGTLRPVIFLAIEFYDFELQTTPMLNGPEITFEENEIS</sequence>
<accession>A0A1I8EGV4</accession>
<name>A0A1I8EGV4_WUCBA</name>
<dbReference type="Gene3D" id="2.60.40.150">
    <property type="entry name" value="C2 domain"/>
    <property type="match status" value="1"/>
</dbReference>
<dbReference type="WBParaSite" id="maker-PairedContig_201-snap-gene-0.12-mRNA-1">
    <property type="protein sequence ID" value="maker-PairedContig_201-snap-gene-0.12-mRNA-1"/>
    <property type="gene ID" value="maker-PairedContig_201-snap-gene-0.12"/>
</dbReference>
<protein>
    <submittedName>
        <fullName evidence="2">C2-C2_1 domain-containing protein</fullName>
    </submittedName>
</protein>
<dbReference type="InterPro" id="IPR035892">
    <property type="entry name" value="C2_domain_sf"/>
</dbReference>
<evidence type="ECO:0000259" key="1">
    <source>
        <dbReference type="Pfam" id="PF11618"/>
    </source>
</evidence>
<dbReference type="Pfam" id="PF11618">
    <property type="entry name" value="C2-C2_1"/>
    <property type="match status" value="1"/>
</dbReference>
<reference evidence="2" key="1">
    <citation type="submission" date="2016-11" db="UniProtKB">
        <authorList>
            <consortium name="WormBaseParasite"/>
        </authorList>
    </citation>
    <scope>IDENTIFICATION</scope>
    <source>
        <strain evidence="2">pt0022</strain>
    </source>
</reference>
<feature type="domain" description="RPGR-interacting protein 1 first C2" evidence="1">
    <location>
        <begin position="7"/>
        <end position="60"/>
    </location>
</feature>
<proteinExistence type="predicted"/>
<dbReference type="AlphaFoldDB" id="A0A1I8EGV4"/>